<evidence type="ECO:0000256" key="7">
    <source>
        <dbReference type="RuleBase" id="RU363034"/>
    </source>
</evidence>
<dbReference type="InterPro" id="IPR009003">
    <property type="entry name" value="Peptidase_S1_PA"/>
</dbReference>
<evidence type="ECO:0000256" key="1">
    <source>
        <dbReference type="ARBA" id="ARBA00022670"/>
    </source>
</evidence>
<dbReference type="InterPro" id="IPR022700">
    <property type="entry name" value="CLIP"/>
</dbReference>
<dbReference type="InterPro" id="IPR043504">
    <property type="entry name" value="Peptidase_S1_PA_chymotrypsin"/>
</dbReference>
<comment type="similarity">
    <text evidence="6 8">Belongs to the peptidase S1 family. CLIP subfamily.</text>
</comment>
<keyword evidence="3 7" id="KW-0378">Hydrolase</keyword>
<organism evidence="11">
    <name type="scientific">Clastoptera arizonana</name>
    <name type="common">Arizona spittle bug</name>
    <dbReference type="NCBI Taxonomy" id="38151"/>
    <lineage>
        <taxon>Eukaryota</taxon>
        <taxon>Metazoa</taxon>
        <taxon>Ecdysozoa</taxon>
        <taxon>Arthropoda</taxon>
        <taxon>Hexapoda</taxon>
        <taxon>Insecta</taxon>
        <taxon>Pterygota</taxon>
        <taxon>Neoptera</taxon>
        <taxon>Paraneoptera</taxon>
        <taxon>Hemiptera</taxon>
        <taxon>Auchenorrhyncha</taxon>
        <taxon>Cercopoidea</taxon>
        <taxon>Clastopteridae</taxon>
        <taxon>Clastoptera</taxon>
    </lineage>
</organism>
<comment type="subcellular location">
    <subcellularLocation>
        <location evidence="8">Secreted</location>
    </subcellularLocation>
</comment>
<evidence type="ECO:0000313" key="11">
    <source>
        <dbReference type="EMBL" id="JAS31526.1"/>
    </source>
</evidence>
<keyword evidence="2" id="KW-0732">Signal</keyword>
<dbReference type="SMART" id="SM00020">
    <property type="entry name" value="Tryp_SPc"/>
    <property type="match status" value="1"/>
</dbReference>
<proteinExistence type="inferred from homology"/>
<accession>A0A1B6E0S4</accession>
<dbReference type="PRINTS" id="PR00722">
    <property type="entry name" value="CHYMOTRYPSIN"/>
</dbReference>
<dbReference type="InterPro" id="IPR018114">
    <property type="entry name" value="TRYPSIN_HIS"/>
</dbReference>
<dbReference type="SUPFAM" id="SSF50494">
    <property type="entry name" value="Trypsin-like serine proteases"/>
    <property type="match status" value="1"/>
</dbReference>
<dbReference type="Gene3D" id="2.40.10.10">
    <property type="entry name" value="Trypsin-like serine proteases"/>
    <property type="match status" value="1"/>
</dbReference>
<dbReference type="GO" id="GO:0005576">
    <property type="term" value="C:extracellular region"/>
    <property type="evidence" value="ECO:0007669"/>
    <property type="project" value="UniProtKB-SubCell"/>
</dbReference>
<dbReference type="GO" id="GO:0006508">
    <property type="term" value="P:proteolysis"/>
    <property type="evidence" value="ECO:0007669"/>
    <property type="project" value="UniProtKB-KW"/>
</dbReference>
<evidence type="ECO:0000256" key="8">
    <source>
        <dbReference type="RuleBase" id="RU366078"/>
    </source>
</evidence>
<dbReference type="InterPro" id="IPR033116">
    <property type="entry name" value="TRYPSIN_SER"/>
</dbReference>
<comment type="domain">
    <text evidence="8">The clip domain consists of 35-55 residues which are 'knitted' together usually by 3 conserved disulfide bonds forming a clip-like compact structure.</text>
</comment>
<dbReference type="InterPro" id="IPR001254">
    <property type="entry name" value="Trypsin_dom"/>
</dbReference>
<dbReference type="GO" id="GO:0004252">
    <property type="term" value="F:serine-type endopeptidase activity"/>
    <property type="evidence" value="ECO:0007669"/>
    <property type="project" value="UniProtKB-UniRule"/>
</dbReference>
<dbReference type="Pfam" id="PF00089">
    <property type="entry name" value="Trypsin"/>
    <property type="match status" value="1"/>
</dbReference>
<reference evidence="11" key="1">
    <citation type="submission" date="2015-12" db="EMBL/GenBank/DDBJ databases">
        <title>De novo transcriptome assembly of four potential Pierce s Disease insect vectors from Arizona vineyards.</title>
        <authorList>
            <person name="Tassone E.E."/>
        </authorList>
    </citation>
    <scope>NUCLEOTIDE SEQUENCE</scope>
</reference>
<keyword evidence="1 7" id="KW-0645">Protease</keyword>
<dbReference type="PROSITE" id="PS51888">
    <property type="entry name" value="CLIP"/>
    <property type="match status" value="1"/>
</dbReference>
<evidence type="ECO:0000259" key="9">
    <source>
        <dbReference type="PROSITE" id="PS50240"/>
    </source>
</evidence>
<evidence type="ECO:0000256" key="6">
    <source>
        <dbReference type="ARBA" id="ARBA00024195"/>
    </source>
</evidence>
<feature type="domain" description="Peptidase S1" evidence="9">
    <location>
        <begin position="149"/>
        <end position="394"/>
    </location>
</feature>
<dbReference type="Gene3D" id="3.30.1640.30">
    <property type="match status" value="1"/>
</dbReference>
<dbReference type="CDD" id="cd00190">
    <property type="entry name" value="Tryp_SPc"/>
    <property type="match status" value="1"/>
</dbReference>
<dbReference type="FunFam" id="2.40.10.10:FF:000006">
    <property type="entry name" value="Serine proteinase stubble"/>
    <property type="match status" value="1"/>
</dbReference>
<evidence type="ECO:0000256" key="5">
    <source>
        <dbReference type="ARBA" id="ARBA00023157"/>
    </source>
</evidence>
<dbReference type="InterPro" id="IPR001314">
    <property type="entry name" value="Peptidase_S1A"/>
</dbReference>
<feature type="non-terminal residue" evidence="11">
    <location>
        <position position="394"/>
    </location>
</feature>
<dbReference type="Pfam" id="PF12032">
    <property type="entry name" value="CLIP"/>
    <property type="match status" value="1"/>
</dbReference>
<keyword evidence="4 7" id="KW-0720">Serine protease</keyword>
<dbReference type="PANTHER" id="PTHR24252:SF7">
    <property type="entry name" value="HYALIN"/>
    <property type="match status" value="1"/>
</dbReference>
<dbReference type="InterPro" id="IPR038565">
    <property type="entry name" value="CLIP_sf"/>
</dbReference>
<evidence type="ECO:0000256" key="4">
    <source>
        <dbReference type="ARBA" id="ARBA00022825"/>
    </source>
</evidence>
<dbReference type="PANTHER" id="PTHR24252">
    <property type="entry name" value="ACROSIN-RELATED"/>
    <property type="match status" value="1"/>
</dbReference>
<dbReference type="PROSITE" id="PS50240">
    <property type="entry name" value="TRYPSIN_DOM"/>
    <property type="match status" value="1"/>
</dbReference>
<evidence type="ECO:0000259" key="10">
    <source>
        <dbReference type="PROSITE" id="PS51888"/>
    </source>
</evidence>
<dbReference type="EMBL" id="GEDC01005772">
    <property type="protein sequence ID" value="JAS31526.1"/>
    <property type="molecule type" value="Transcribed_RNA"/>
</dbReference>
<dbReference type="SMART" id="SM00680">
    <property type="entry name" value="CLIP"/>
    <property type="match status" value="1"/>
</dbReference>
<dbReference type="PROSITE" id="PS00134">
    <property type="entry name" value="TRYPSIN_HIS"/>
    <property type="match status" value="1"/>
</dbReference>
<keyword evidence="8" id="KW-0964">Secreted</keyword>
<protein>
    <recommendedName>
        <fullName evidence="8">CLIP domain-containing serine protease</fullName>
        <ecNumber evidence="7">3.4.21.-</ecNumber>
    </recommendedName>
</protein>
<dbReference type="EC" id="3.4.21.-" evidence="7"/>
<sequence length="394" mass="43673">QFTTSPRRCWIRLWDKMYIQWALIIVTFCCIVEARRYRRQGVRYDRNTNQCTTPSPDLRSGMCINIRQCPPLLDILKTKRFDPVAIRFLQKSVCFYDRKDPVVCCPDGSSGGTSPVPANNGNTAVSGNNGNKFPGTNVCGRSDVQHVKVVGGQPASIGSWPWVAALGYRTNTNPKIEWLCGGALINDKYVVTAAHCVVNIGRRILAVARLGEQDLNEEVIDGANPITINVEKVIPHEEYNPARHTTDIALVKLAEKVQYTKFIRPICLPFSAELKSNLFVGYTPFLAGWGALSYKGPSTTILQEVQIDITDMPSCMRAYSNLSGATIDQRVICAGRTGKDACQGDSGGPLMLPRGEQFYLIGVVSYGYKCAEPGYPGIYTRVTEFVNWIEKKVD</sequence>
<feature type="non-terminal residue" evidence="11">
    <location>
        <position position="1"/>
    </location>
</feature>
<keyword evidence="5" id="KW-1015">Disulfide bond</keyword>
<dbReference type="AlphaFoldDB" id="A0A1B6E0S4"/>
<feature type="domain" description="Clip" evidence="10">
    <location>
        <begin position="50"/>
        <end position="105"/>
    </location>
</feature>
<gene>
    <name evidence="11" type="ORF">g.28838</name>
</gene>
<evidence type="ECO:0000256" key="2">
    <source>
        <dbReference type="ARBA" id="ARBA00022729"/>
    </source>
</evidence>
<evidence type="ECO:0000256" key="3">
    <source>
        <dbReference type="ARBA" id="ARBA00022801"/>
    </source>
</evidence>
<dbReference type="PROSITE" id="PS00135">
    <property type="entry name" value="TRYPSIN_SER"/>
    <property type="match status" value="1"/>
</dbReference>
<name>A0A1B6E0S4_9HEMI</name>